<dbReference type="Proteomes" id="UP000193144">
    <property type="component" value="Unassembled WGS sequence"/>
</dbReference>
<evidence type="ECO:0000313" key="3">
    <source>
        <dbReference type="Proteomes" id="UP000193144"/>
    </source>
</evidence>
<accession>A0A1Y2A1V4</accession>
<sequence length="247" mass="27473">MESWRGRGGVSKCESASWTRRGFGLLCTPGAAGRYRYGLLWSCWEHVRAQFRSRLGHRQRSNALGARPGRCVCKACTEREVEIANRGAEVEYLRDSRLSTAAQRILLPMTAAAASPSAGTIQESRVSGKESKRAGPRALTGVIQTPWGPHPQLQALRRGFQFGPLFDLFARFVSTAAHCAASRPGRCYQDSRTTKLRITIVWFTVRVFLVGCSLESMSPIVKSPQRRLSPRPSTPRQPRFPEEPQTA</sequence>
<proteinExistence type="predicted"/>
<comment type="caution">
    <text evidence="2">The sequence shown here is derived from an EMBL/GenBank/DDBJ whole genome shotgun (WGS) entry which is preliminary data.</text>
</comment>
<evidence type="ECO:0000313" key="2">
    <source>
        <dbReference type="EMBL" id="ORY16492.1"/>
    </source>
</evidence>
<dbReference type="EMBL" id="MCFA01000018">
    <property type="protein sequence ID" value="ORY16492.1"/>
    <property type="molecule type" value="Genomic_DNA"/>
</dbReference>
<dbReference type="AlphaFoldDB" id="A0A1Y2A1V4"/>
<name>A0A1Y2A1V4_9PLEO</name>
<organism evidence="2 3">
    <name type="scientific">Clohesyomyces aquaticus</name>
    <dbReference type="NCBI Taxonomy" id="1231657"/>
    <lineage>
        <taxon>Eukaryota</taxon>
        <taxon>Fungi</taxon>
        <taxon>Dikarya</taxon>
        <taxon>Ascomycota</taxon>
        <taxon>Pezizomycotina</taxon>
        <taxon>Dothideomycetes</taxon>
        <taxon>Pleosporomycetidae</taxon>
        <taxon>Pleosporales</taxon>
        <taxon>Lindgomycetaceae</taxon>
        <taxon>Clohesyomyces</taxon>
    </lineage>
</organism>
<reference evidence="2 3" key="1">
    <citation type="submission" date="2016-07" db="EMBL/GenBank/DDBJ databases">
        <title>Pervasive Adenine N6-methylation of Active Genes in Fungi.</title>
        <authorList>
            <consortium name="DOE Joint Genome Institute"/>
            <person name="Mondo S.J."/>
            <person name="Dannebaum R.O."/>
            <person name="Kuo R.C."/>
            <person name="Labutti K."/>
            <person name="Haridas S."/>
            <person name="Kuo A."/>
            <person name="Salamov A."/>
            <person name="Ahrendt S.R."/>
            <person name="Lipzen A."/>
            <person name="Sullivan W."/>
            <person name="Andreopoulos W.B."/>
            <person name="Clum A."/>
            <person name="Lindquist E."/>
            <person name="Daum C."/>
            <person name="Ramamoorthy G.K."/>
            <person name="Gryganskyi A."/>
            <person name="Culley D."/>
            <person name="Magnuson J.K."/>
            <person name="James T.Y."/>
            <person name="O'Malley M.A."/>
            <person name="Stajich J.E."/>
            <person name="Spatafora J.W."/>
            <person name="Visel A."/>
            <person name="Grigoriev I.V."/>
        </authorList>
    </citation>
    <scope>NUCLEOTIDE SEQUENCE [LARGE SCALE GENOMIC DNA]</scope>
    <source>
        <strain evidence="2 3">CBS 115471</strain>
    </source>
</reference>
<protein>
    <submittedName>
        <fullName evidence="2">Uncharacterized protein</fullName>
    </submittedName>
</protein>
<feature type="region of interest" description="Disordered" evidence="1">
    <location>
        <begin position="221"/>
        <end position="247"/>
    </location>
</feature>
<evidence type="ECO:0000256" key="1">
    <source>
        <dbReference type="SAM" id="MobiDB-lite"/>
    </source>
</evidence>
<gene>
    <name evidence="2" type="ORF">BCR34DRAFT_584430</name>
</gene>
<keyword evidence="3" id="KW-1185">Reference proteome</keyword>